<evidence type="ECO:0000256" key="1">
    <source>
        <dbReference type="ARBA" id="ARBA00023015"/>
    </source>
</evidence>
<protein>
    <submittedName>
        <fullName evidence="5">AraC family transcriptional regulator</fullName>
    </submittedName>
</protein>
<evidence type="ECO:0000259" key="4">
    <source>
        <dbReference type="PROSITE" id="PS01124"/>
    </source>
</evidence>
<keyword evidence="3" id="KW-0804">Transcription</keyword>
<dbReference type="InterPro" id="IPR018060">
    <property type="entry name" value="HTH_AraC"/>
</dbReference>
<dbReference type="InterPro" id="IPR009057">
    <property type="entry name" value="Homeodomain-like_sf"/>
</dbReference>
<reference evidence="5" key="2">
    <citation type="submission" date="2021-04" db="EMBL/GenBank/DDBJ databases">
        <authorList>
            <person name="Gilroy R."/>
        </authorList>
    </citation>
    <scope>NUCLEOTIDE SEQUENCE</scope>
    <source>
        <strain evidence="5">ChiW7-2402</strain>
    </source>
</reference>
<dbReference type="GO" id="GO:0043565">
    <property type="term" value="F:sequence-specific DNA binding"/>
    <property type="evidence" value="ECO:0007669"/>
    <property type="project" value="InterPro"/>
</dbReference>
<dbReference type="Proteomes" id="UP000824102">
    <property type="component" value="Unassembled WGS sequence"/>
</dbReference>
<dbReference type="EMBL" id="DXBB01000073">
    <property type="protein sequence ID" value="HIZ72944.1"/>
    <property type="molecule type" value="Genomic_DNA"/>
</dbReference>
<dbReference type="AlphaFoldDB" id="A0A9D2G4I6"/>
<dbReference type="PROSITE" id="PS01124">
    <property type="entry name" value="HTH_ARAC_FAMILY_2"/>
    <property type="match status" value="1"/>
</dbReference>
<dbReference type="InterPro" id="IPR020449">
    <property type="entry name" value="Tscrpt_reg_AraC-type_HTH"/>
</dbReference>
<keyword evidence="2" id="KW-0238">DNA-binding</keyword>
<keyword evidence="1" id="KW-0805">Transcription regulation</keyword>
<dbReference type="Pfam" id="PF12833">
    <property type="entry name" value="HTH_18"/>
    <property type="match status" value="1"/>
</dbReference>
<name>A0A9D2G4I6_9FIRM</name>
<dbReference type="PRINTS" id="PR00032">
    <property type="entry name" value="HTHARAC"/>
</dbReference>
<dbReference type="GO" id="GO:0003700">
    <property type="term" value="F:DNA-binding transcription factor activity"/>
    <property type="evidence" value="ECO:0007669"/>
    <property type="project" value="InterPro"/>
</dbReference>
<evidence type="ECO:0000256" key="2">
    <source>
        <dbReference type="ARBA" id="ARBA00023125"/>
    </source>
</evidence>
<dbReference type="PANTHER" id="PTHR43280:SF34">
    <property type="entry name" value="ARAC-FAMILY TRANSCRIPTIONAL REGULATOR"/>
    <property type="match status" value="1"/>
</dbReference>
<feature type="domain" description="HTH araC/xylS-type" evidence="4">
    <location>
        <begin position="311"/>
        <end position="409"/>
    </location>
</feature>
<dbReference type="SMART" id="SM00342">
    <property type="entry name" value="HTH_ARAC"/>
    <property type="match status" value="1"/>
</dbReference>
<accession>A0A9D2G4I6</accession>
<gene>
    <name evidence="5" type="ORF">H9964_05140</name>
</gene>
<evidence type="ECO:0000313" key="6">
    <source>
        <dbReference type="Proteomes" id="UP000824102"/>
    </source>
</evidence>
<proteinExistence type="predicted"/>
<reference evidence="5" key="1">
    <citation type="journal article" date="2021" name="PeerJ">
        <title>Extensive microbial diversity within the chicken gut microbiome revealed by metagenomics and culture.</title>
        <authorList>
            <person name="Gilroy R."/>
            <person name="Ravi A."/>
            <person name="Getino M."/>
            <person name="Pursley I."/>
            <person name="Horton D.L."/>
            <person name="Alikhan N.F."/>
            <person name="Baker D."/>
            <person name="Gharbi K."/>
            <person name="Hall N."/>
            <person name="Watson M."/>
            <person name="Adriaenssens E.M."/>
            <person name="Foster-Nyarko E."/>
            <person name="Jarju S."/>
            <person name="Secka A."/>
            <person name="Antonio M."/>
            <person name="Oren A."/>
            <person name="Chaudhuri R.R."/>
            <person name="La Ragione R."/>
            <person name="Hildebrand F."/>
            <person name="Pallen M.J."/>
        </authorList>
    </citation>
    <scope>NUCLEOTIDE SEQUENCE</scope>
    <source>
        <strain evidence="5">ChiW7-2402</strain>
    </source>
</reference>
<sequence>MKEQILRQYCSNLYLSSHIPVRIFRGERLLFAFGPSDLKEDEEAFLELPMKALLRSDAPVSFAVTDSVFALACVRDDENGLSVVLGPSHSLPIGPLTMQEAIEKLEKEQHISFDKKLAAPLHTYLASVPVMHDACFLALTVGAVNAVRGEEADESELEDKLNALLARKLNETVGKETLKAKEEAALEGDSPSTNYAPSEQIILYYITNGMPEQLKSYWMRVEMPSATTESSEEIRKVKNAMIASIAIVTSAVLSTELNPEEVLSLRDIYIRQTEECTTISQLFHIRYSITMEFAQRIKELQCRHTGNPTIDRAVAYIQQNLSEKIGLDDLAKLTKTSRAYLSRKFKEEVGMGISQYINRQKIIEAKRFLRFTDKSLAEISGYFDFSSQSYFQKLFKEQTGMTPSEYRARGEA</sequence>
<dbReference type="PANTHER" id="PTHR43280">
    <property type="entry name" value="ARAC-FAMILY TRANSCRIPTIONAL REGULATOR"/>
    <property type="match status" value="1"/>
</dbReference>
<comment type="caution">
    <text evidence="5">The sequence shown here is derived from an EMBL/GenBank/DDBJ whole genome shotgun (WGS) entry which is preliminary data.</text>
</comment>
<evidence type="ECO:0000256" key="3">
    <source>
        <dbReference type="ARBA" id="ARBA00023163"/>
    </source>
</evidence>
<organism evidence="5 6">
    <name type="scientific">Candidatus Gallimonas intestinavium</name>
    <dbReference type="NCBI Taxonomy" id="2838603"/>
    <lineage>
        <taxon>Bacteria</taxon>
        <taxon>Bacillati</taxon>
        <taxon>Bacillota</taxon>
        <taxon>Clostridia</taxon>
        <taxon>Candidatus Gallimonas</taxon>
    </lineage>
</organism>
<evidence type="ECO:0000313" key="5">
    <source>
        <dbReference type="EMBL" id="HIZ72944.1"/>
    </source>
</evidence>
<dbReference type="SUPFAM" id="SSF46689">
    <property type="entry name" value="Homeodomain-like"/>
    <property type="match status" value="2"/>
</dbReference>
<dbReference type="Gene3D" id="1.10.10.60">
    <property type="entry name" value="Homeodomain-like"/>
    <property type="match status" value="2"/>
</dbReference>